<accession>A0A365GYP2</accession>
<evidence type="ECO:0000313" key="2">
    <source>
        <dbReference type="Proteomes" id="UP000251891"/>
    </source>
</evidence>
<proteinExistence type="predicted"/>
<reference evidence="1 2" key="1">
    <citation type="submission" date="2018-06" db="EMBL/GenBank/DDBJ databases">
        <title>Actinomadura craniellae sp. nov. isolated from marine sponge Craniella sp.</title>
        <authorList>
            <person name="Li L."/>
            <person name="Xu Q.H."/>
            <person name="Lin H.W."/>
            <person name="Lu Y.H."/>
        </authorList>
    </citation>
    <scope>NUCLEOTIDE SEQUENCE [LARGE SCALE GENOMIC DNA]</scope>
    <source>
        <strain evidence="1 2">LHW63021</strain>
    </source>
</reference>
<dbReference type="AlphaFoldDB" id="A0A365GYP2"/>
<evidence type="ECO:0000313" key="1">
    <source>
        <dbReference type="EMBL" id="RAY11955.1"/>
    </source>
</evidence>
<dbReference type="Proteomes" id="UP000251891">
    <property type="component" value="Unassembled WGS sequence"/>
</dbReference>
<protein>
    <submittedName>
        <fullName evidence="1">Uncharacterized protein</fullName>
    </submittedName>
</protein>
<sequence length="72" mass="7591">MEYAAKASGSSIVAQALAGFGKHHHPTLTGLAQRTSRCVQGAVNATKAYLQGDLEMAAEAQRNAARAPEPRR</sequence>
<gene>
    <name evidence="1" type="ORF">DPM19_26740</name>
</gene>
<comment type="caution">
    <text evidence="1">The sequence shown here is derived from an EMBL/GenBank/DDBJ whole genome shotgun (WGS) entry which is preliminary data.</text>
</comment>
<organism evidence="1 2">
    <name type="scientific">Actinomadura craniellae</name>
    <dbReference type="NCBI Taxonomy" id="2231787"/>
    <lineage>
        <taxon>Bacteria</taxon>
        <taxon>Bacillati</taxon>
        <taxon>Actinomycetota</taxon>
        <taxon>Actinomycetes</taxon>
        <taxon>Streptosporangiales</taxon>
        <taxon>Thermomonosporaceae</taxon>
        <taxon>Actinomadura</taxon>
    </lineage>
</organism>
<dbReference type="Pfam" id="PF20117">
    <property type="entry name" value="DUF6507"/>
    <property type="match status" value="1"/>
</dbReference>
<dbReference type="InterPro" id="IPR045436">
    <property type="entry name" value="DUF6507"/>
</dbReference>
<dbReference type="EMBL" id="QLYX01000015">
    <property type="protein sequence ID" value="RAY11955.1"/>
    <property type="molecule type" value="Genomic_DNA"/>
</dbReference>
<name>A0A365GYP2_9ACTN</name>
<keyword evidence="2" id="KW-1185">Reference proteome</keyword>